<feature type="non-terminal residue" evidence="2">
    <location>
        <position position="347"/>
    </location>
</feature>
<proteinExistence type="predicted"/>
<evidence type="ECO:0000313" key="2">
    <source>
        <dbReference type="EMBL" id="NER59947.1"/>
    </source>
</evidence>
<protein>
    <submittedName>
        <fullName evidence="2">Alpha/beta fold hydrolase</fullName>
    </submittedName>
</protein>
<dbReference type="InterPro" id="IPR000073">
    <property type="entry name" value="AB_hydrolase_1"/>
</dbReference>
<evidence type="ECO:0000313" key="3">
    <source>
        <dbReference type="Proteomes" id="UP000480410"/>
    </source>
</evidence>
<sequence>MIATASPSTAPVVCTPVQLRARDGYPLSARRYQPAAGARANVLVAGATGVQQRFYRPFAHYAASKGYNVLTLDYRGIGESRPASLDGFAMSYLDWGRLDLAAAVDLLAQDDLPLYWVGHSHGGQAIGLLPNHAAISACYSLGCGAGWTGWMPTREALKVRALWGAVLPLIVACKGYMAWSLLGMGSDLPMGVYKDWKRWCAYPHYFFDDPAMAYLAENYASVRMPCLFAASEDDLWAPPRSRDAFIKGYCNAPVTTLDIPSRAHGAPMGHMGYFHRSARALWGRVAAVAARARCTSRCAGVCAGAVMQVPRFDRVHRAFRLCDRCALVRWQDQLPRPAARSGSSAPA</sequence>
<organism evidence="2 3">
    <name type="scientific">Pseudomonas brassicae</name>
    <dbReference type="NCBI Taxonomy" id="2708063"/>
    <lineage>
        <taxon>Bacteria</taxon>
        <taxon>Pseudomonadati</taxon>
        <taxon>Pseudomonadota</taxon>
        <taxon>Gammaproteobacteria</taxon>
        <taxon>Pseudomonadales</taxon>
        <taxon>Pseudomonadaceae</taxon>
        <taxon>Pseudomonas</taxon>
    </lineage>
</organism>
<feature type="domain" description="AB hydrolase-1" evidence="1">
    <location>
        <begin position="42"/>
        <end position="267"/>
    </location>
</feature>
<accession>A0A6M0CXW9</accession>
<gene>
    <name evidence="2" type="ORF">G3435_08150</name>
</gene>
<dbReference type="AlphaFoldDB" id="A0A6M0CXW9"/>
<comment type="caution">
    <text evidence="2">The sequence shown here is derived from an EMBL/GenBank/DDBJ whole genome shotgun (WGS) entry which is preliminary data.</text>
</comment>
<reference evidence="2 3" key="1">
    <citation type="submission" date="2020-02" db="EMBL/GenBank/DDBJ databases">
        <title>Broccoli isolated Pseudomonas sp.</title>
        <authorList>
            <person name="Fujikawa T."/>
            <person name="Sawada H."/>
        </authorList>
    </citation>
    <scope>NUCLEOTIDE SEQUENCE [LARGE SCALE GENOMIC DNA]</scope>
    <source>
        <strain evidence="2 3">MAFF212428</strain>
    </source>
</reference>
<evidence type="ECO:0000259" key="1">
    <source>
        <dbReference type="Pfam" id="PF12697"/>
    </source>
</evidence>
<name>A0A6M0CXW9_9PSED</name>
<dbReference type="GO" id="GO:0016787">
    <property type="term" value="F:hydrolase activity"/>
    <property type="evidence" value="ECO:0007669"/>
    <property type="project" value="UniProtKB-KW"/>
</dbReference>
<keyword evidence="2" id="KW-0378">Hydrolase</keyword>
<dbReference type="EMBL" id="JAAHBV010000154">
    <property type="protein sequence ID" value="NER59947.1"/>
    <property type="molecule type" value="Genomic_DNA"/>
</dbReference>
<dbReference type="Pfam" id="PF12697">
    <property type="entry name" value="Abhydrolase_6"/>
    <property type="match status" value="1"/>
</dbReference>
<dbReference type="Proteomes" id="UP000480410">
    <property type="component" value="Unassembled WGS sequence"/>
</dbReference>
<dbReference type="SUPFAM" id="SSF53474">
    <property type="entry name" value="alpha/beta-Hydrolases"/>
    <property type="match status" value="1"/>
</dbReference>
<dbReference type="Gene3D" id="3.40.50.1820">
    <property type="entry name" value="alpha/beta hydrolase"/>
    <property type="match status" value="1"/>
</dbReference>
<dbReference type="InterPro" id="IPR029058">
    <property type="entry name" value="AB_hydrolase_fold"/>
</dbReference>